<protein>
    <submittedName>
        <fullName evidence="1">Uncharacterized protein</fullName>
    </submittedName>
</protein>
<gene>
    <name evidence="1" type="ORF">O181_111918</name>
</gene>
<dbReference type="Proteomes" id="UP000765509">
    <property type="component" value="Unassembled WGS sequence"/>
</dbReference>
<evidence type="ECO:0000313" key="2">
    <source>
        <dbReference type="Proteomes" id="UP000765509"/>
    </source>
</evidence>
<comment type="caution">
    <text evidence="1">The sequence shown here is derived from an EMBL/GenBank/DDBJ whole genome shotgun (WGS) entry which is preliminary data.</text>
</comment>
<name>A0A9Q3K0D9_9BASI</name>
<proteinExistence type="predicted"/>
<keyword evidence="2" id="KW-1185">Reference proteome</keyword>
<accession>A0A9Q3K0D9</accession>
<sequence length="133" mass="14822">MLTLMLELASALHADHAYTYAKISFSTTASPSLPYTILTLSHPAAYHAYAPTLTSHSLNLPSLFSCNDWLPQRRPFIGSISHHYANEKIGFLNTGSSSPLYTILMHLHPHILSCLCSHTSLSPPWFTILRNMK</sequence>
<reference evidence="1" key="1">
    <citation type="submission" date="2021-03" db="EMBL/GenBank/DDBJ databases">
        <title>Draft genome sequence of rust myrtle Austropuccinia psidii MF-1, a brazilian biotype.</title>
        <authorList>
            <person name="Quecine M.C."/>
            <person name="Pachon D.M.R."/>
            <person name="Bonatelli M.L."/>
            <person name="Correr F.H."/>
            <person name="Franceschini L.M."/>
            <person name="Leite T.F."/>
            <person name="Margarido G.R.A."/>
            <person name="Almeida C.A."/>
            <person name="Ferrarezi J.A."/>
            <person name="Labate C.A."/>
        </authorList>
    </citation>
    <scope>NUCLEOTIDE SEQUENCE</scope>
    <source>
        <strain evidence="1">MF-1</strain>
    </source>
</reference>
<dbReference type="AlphaFoldDB" id="A0A9Q3K0D9"/>
<dbReference type="EMBL" id="AVOT02089645">
    <property type="protein sequence ID" value="MBW0572203.1"/>
    <property type="molecule type" value="Genomic_DNA"/>
</dbReference>
<evidence type="ECO:0000313" key="1">
    <source>
        <dbReference type="EMBL" id="MBW0572203.1"/>
    </source>
</evidence>
<organism evidence="1 2">
    <name type="scientific">Austropuccinia psidii MF-1</name>
    <dbReference type="NCBI Taxonomy" id="1389203"/>
    <lineage>
        <taxon>Eukaryota</taxon>
        <taxon>Fungi</taxon>
        <taxon>Dikarya</taxon>
        <taxon>Basidiomycota</taxon>
        <taxon>Pucciniomycotina</taxon>
        <taxon>Pucciniomycetes</taxon>
        <taxon>Pucciniales</taxon>
        <taxon>Sphaerophragmiaceae</taxon>
        <taxon>Austropuccinia</taxon>
    </lineage>
</organism>